<comment type="caution">
    <text evidence="4">The sequence shown here is derived from an EMBL/GenBank/DDBJ whole genome shotgun (WGS) entry which is preliminary data.</text>
</comment>
<proteinExistence type="predicted"/>
<dbReference type="EMBL" id="DVHL01000012">
    <property type="protein sequence ID" value="HIR65529.1"/>
    <property type="molecule type" value="Genomic_DNA"/>
</dbReference>
<evidence type="ECO:0000313" key="5">
    <source>
        <dbReference type="Proteomes" id="UP000824200"/>
    </source>
</evidence>
<accession>A0A9D1E3A7</accession>
<evidence type="ECO:0000256" key="2">
    <source>
        <dbReference type="PROSITE-ProRule" id="PRU00335"/>
    </source>
</evidence>
<dbReference type="Pfam" id="PF14278">
    <property type="entry name" value="TetR_C_8"/>
    <property type="match status" value="1"/>
</dbReference>
<dbReference type="PROSITE" id="PS50977">
    <property type="entry name" value="HTH_TETR_2"/>
    <property type="match status" value="1"/>
</dbReference>
<evidence type="ECO:0000313" key="4">
    <source>
        <dbReference type="EMBL" id="HIR65529.1"/>
    </source>
</evidence>
<evidence type="ECO:0000256" key="1">
    <source>
        <dbReference type="ARBA" id="ARBA00023125"/>
    </source>
</evidence>
<dbReference type="InterPro" id="IPR039532">
    <property type="entry name" value="TetR_C_Firmicutes"/>
</dbReference>
<dbReference type="AlphaFoldDB" id="A0A9D1E3A7"/>
<evidence type="ECO:0000259" key="3">
    <source>
        <dbReference type="PROSITE" id="PS50977"/>
    </source>
</evidence>
<dbReference type="PANTHER" id="PTHR43479">
    <property type="entry name" value="ACREF/ENVCD OPERON REPRESSOR-RELATED"/>
    <property type="match status" value="1"/>
</dbReference>
<feature type="DNA-binding region" description="H-T-H motif" evidence="2">
    <location>
        <begin position="31"/>
        <end position="50"/>
    </location>
</feature>
<dbReference type="SUPFAM" id="SSF46689">
    <property type="entry name" value="Homeodomain-like"/>
    <property type="match status" value="1"/>
</dbReference>
<organism evidence="4 5">
    <name type="scientific">Candidatus Fimimonas gallinarum</name>
    <dbReference type="NCBI Taxonomy" id="2840821"/>
    <lineage>
        <taxon>Bacteria</taxon>
        <taxon>Pseudomonadati</taxon>
        <taxon>Myxococcota</taxon>
        <taxon>Myxococcia</taxon>
        <taxon>Myxococcales</taxon>
        <taxon>Cystobacterineae</taxon>
        <taxon>Myxococcaceae</taxon>
        <taxon>Myxococcaceae incertae sedis</taxon>
        <taxon>Candidatus Fimimonas</taxon>
    </lineage>
</organism>
<reference evidence="4" key="1">
    <citation type="submission" date="2020-10" db="EMBL/GenBank/DDBJ databases">
        <authorList>
            <person name="Gilroy R."/>
        </authorList>
    </citation>
    <scope>NUCLEOTIDE SEQUENCE</scope>
    <source>
        <strain evidence="4">CHK121-14286</strain>
    </source>
</reference>
<keyword evidence="1 2" id="KW-0238">DNA-binding</keyword>
<sequence length="198" mass="22746">MKKDRRAVYTEMVIREAFLQLVKSKPIQKITVSDICALAEISRPTFYLHYEDIYALVDEIGENMLASAKLKDITEVSMDNPDELHQVTLHLIHVIEKNLQIYKICVLERGIATQLPKKITEELNGTLIKKWAESEKVDTTLDKSYIVEFIQAGFNSILSCWISKNPEKRETDEQLAYIIENLLLKGLMGFALQKETAK</sequence>
<protein>
    <submittedName>
        <fullName evidence="4">TetR/AcrR family transcriptional regulator C-terminal domain-containing protein</fullName>
    </submittedName>
</protein>
<dbReference type="Gene3D" id="1.10.357.10">
    <property type="entry name" value="Tetracycline Repressor, domain 2"/>
    <property type="match status" value="1"/>
</dbReference>
<feature type="domain" description="HTH tetR-type" evidence="3">
    <location>
        <begin position="8"/>
        <end position="68"/>
    </location>
</feature>
<gene>
    <name evidence="4" type="ORF">IAC95_01390</name>
</gene>
<dbReference type="InterPro" id="IPR050624">
    <property type="entry name" value="HTH-type_Tx_Regulator"/>
</dbReference>
<dbReference type="GO" id="GO:0003677">
    <property type="term" value="F:DNA binding"/>
    <property type="evidence" value="ECO:0007669"/>
    <property type="project" value="UniProtKB-UniRule"/>
</dbReference>
<reference evidence="4" key="2">
    <citation type="journal article" date="2021" name="PeerJ">
        <title>Extensive microbial diversity within the chicken gut microbiome revealed by metagenomics and culture.</title>
        <authorList>
            <person name="Gilroy R."/>
            <person name="Ravi A."/>
            <person name="Getino M."/>
            <person name="Pursley I."/>
            <person name="Horton D.L."/>
            <person name="Alikhan N.F."/>
            <person name="Baker D."/>
            <person name="Gharbi K."/>
            <person name="Hall N."/>
            <person name="Watson M."/>
            <person name="Adriaenssens E.M."/>
            <person name="Foster-Nyarko E."/>
            <person name="Jarju S."/>
            <person name="Secka A."/>
            <person name="Antonio M."/>
            <person name="Oren A."/>
            <person name="Chaudhuri R.R."/>
            <person name="La Ragione R."/>
            <person name="Hildebrand F."/>
            <person name="Pallen M.J."/>
        </authorList>
    </citation>
    <scope>NUCLEOTIDE SEQUENCE</scope>
    <source>
        <strain evidence="4">CHK121-14286</strain>
    </source>
</reference>
<dbReference type="InterPro" id="IPR001647">
    <property type="entry name" value="HTH_TetR"/>
</dbReference>
<dbReference type="InterPro" id="IPR009057">
    <property type="entry name" value="Homeodomain-like_sf"/>
</dbReference>
<name>A0A9D1E3A7_9BACT</name>
<dbReference type="Proteomes" id="UP000824200">
    <property type="component" value="Unassembled WGS sequence"/>
</dbReference>
<dbReference type="PANTHER" id="PTHR43479:SF7">
    <property type="entry name" value="TETR-FAMILY TRANSCRIPTIONAL REGULATOR"/>
    <property type="match status" value="1"/>
</dbReference>